<dbReference type="EMBL" id="JBGEHV010000011">
    <property type="protein sequence ID" value="MEY8039458.1"/>
    <property type="molecule type" value="Genomic_DNA"/>
</dbReference>
<dbReference type="InterPro" id="IPR050832">
    <property type="entry name" value="Bact_Acetyltransf"/>
</dbReference>
<dbReference type="Gene3D" id="3.40.630.30">
    <property type="match status" value="1"/>
</dbReference>
<keyword evidence="5" id="KW-1185">Reference proteome</keyword>
<dbReference type="InterPro" id="IPR016181">
    <property type="entry name" value="Acyl_CoA_acyltransferase"/>
</dbReference>
<dbReference type="SUPFAM" id="SSF55729">
    <property type="entry name" value="Acyl-CoA N-acyltransferases (Nat)"/>
    <property type="match status" value="1"/>
</dbReference>
<protein>
    <submittedName>
        <fullName evidence="4">GNAT family N-acetyltransferase</fullName>
    </submittedName>
</protein>
<dbReference type="RefSeq" id="WP_345367668.1">
    <property type="nucleotide sequence ID" value="NZ_BAABII010000019.1"/>
</dbReference>
<reference evidence="4 5" key="1">
    <citation type="submission" date="2024-08" db="EMBL/GenBank/DDBJ databases">
        <title>Genome mining of Saccharopolyspora cebuensis PGLac3 from Nigerian medicinal plant.</title>
        <authorList>
            <person name="Ezeobiora C.E."/>
            <person name="Igbokwe N.H."/>
            <person name="Amin D.H."/>
            <person name="Mendie U.E."/>
        </authorList>
    </citation>
    <scope>NUCLEOTIDE SEQUENCE [LARGE SCALE GENOMIC DNA]</scope>
    <source>
        <strain evidence="4 5">PGLac3</strain>
    </source>
</reference>
<accession>A0ABV4CG46</accession>
<organism evidence="4 5">
    <name type="scientific">Saccharopolyspora cebuensis</name>
    <dbReference type="NCBI Taxonomy" id="418759"/>
    <lineage>
        <taxon>Bacteria</taxon>
        <taxon>Bacillati</taxon>
        <taxon>Actinomycetota</taxon>
        <taxon>Actinomycetes</taxon>
        <taxon>Pseudonocardiales</taxon>
        <taxon>Pseudonocardiaceae</taxon>
        <taxon>Saccharopolyspora</taxon>
    </lineage>
</organism>
<feature type="domain" description="N-acetyltransferase" evidence="3">
    <location>
        <begin position="3"/>
        <end position="156"/>
    </location>
</feature>
<gene>
    <name evidence="4" type="ORF">AB8O55_08620</name>
</gene>
<proteinExistence type="predicted"/>
<comment type="caution">
    <text evidence="4">The sequence shown here is derived from an EMBL/GenBank/DDBJ whole genome shotgun (WGS) entry which is preliminary data.</text>
</comment>
<evidence type="ECO:0000259" key="3">
    <source>
        <dbReference type="PROSITE" id="PS51186"/>
    </source>
</evidence>
<keyword evidence="1" id="KW-0808">Transferase</keyword>
<dbReference type="InterPro" id="IPR000182">
    <property type="entry name" value="GNAT_dom"/>
</dbReference>
<evidence type="ECO:0000313" key="5">
    <source>
        <dbReference type="Proteomes" id="UP001564626"/>
    </source>
</evidence>
<dbReference type="PROSITE" id="PS51186">
    <property type="entry name" value="GNAT"/>
    <property type="match status" value="1"/>
</dbReference>
<keyword evidence="2" id="KW-0012">Acyltransferase</keyword>
<evidence type="ECO:0000256" key="1">
    <source>
        <dbReference type="ARBA" id="ARBA00022679"/>
    </source>
</evidence>
<dbReference type="Pfam" id="PF00583">
    <property type="entry name" value="Acetyltransf_1"/>
    <property type="match status" value="1"/>
</dbReference>
<evidence type="ECO:0000313" key="4">
    <source>
        <dbReference type="EMBL" id="MEY8039458.1"/>
    </source>
</evidence>
<dbReference type="PANTHER" id="PTHR43877:SF2">
    <property type="entry name" value="AMINOALKYLPHOSPHONATE N-ACETYLTRANSFERASE-RELATED"/>
    <property type="match status" value="1"/>
</dbReference>
<dbReference type="PANTHER" id="PTHR43877">
    <property type="entry name" value="AMINOALKYLPHOSPHONATE N-ACETYLTRANSFERASE-RELATED-RELATED"/>
    <property type="match status" value="1"/>
</dbReference>
<dbReference type="CDD" id="cd04301">
    <property type="entry name" value="NAT_SF"/>
    <property type="match status" value="1"/>
</dbReference>
<dbReference type="Proteomes" id="UP001564626">
    <property type="component" value="Unassembled WGS sequence"/>
</dbReference>
<evidence type="ECO:0000256" key="2">
    <source>
        <dbReference type="ARBA" id="ARBA00023315"/>
    </source>
</evidence>
<name>A0ABV4CG46_9PSEU</name>
<sequence>MFITPVDYDHEDAQHLIDEVQQEYVTRYGTRDVTVVDADDFRPPNGLFLLGYLEGRPVASGCWRTADPSDPALQDGDVEIKRMYVVPEARGRGAARAMLAEIERTAALAGGKRCVLETGTQQPEAISLYRSCGYERIDGFGPYHDDPLSRCFAKEI</sequence>